<sequence length="399" mass="46273">MGMILRIASSRIVGQGDIVGRSGYFSLNLSANSVMRGRLDARRTLKSLVADLRFIRKQLCGGFFGDTCQNWTLTQIMYKDVLKYSIWGILYHIMRLFRMHVDYFHPERFSHDIPLYAYPYLPGILGNKCYGNIHAIKNATGKNFHKHCMIEHGLYFAEYVLKDECIMPCIDTIYTYSNYRKNAILKEFGKNFDKEIIMVGPYIQYADYFKSKDKLKALKAQLGKILLVFPTHSFEDCDDLYDFNQFSQCIDEMAKDYDTVLISMIGYDIQQGFDKKYRNKGYRIVSSGTRNDPYFLNRQRDLMELADMTISNNIGTHIGYSICLGTPHYIFNQDITSIKKAASAQASDHLQAIRDREYAEIKAVFNSREPIITPEQIAVVKKYWGPFEIKPKFYANTQE</sequence>
<accession>A0A015YD35</accession>
<organism evidence="1 2">
    <name type="scientific">Bacteroides fragilis str. 2-F-2 #4</name>
    <dbReference type="NCBI Taxonomy" id="1339280"/>
    <lineage>
        <taxon>Bacteria</taxon>
        <taxon>Pseudomonadati</taxon>
        <taxon>Bacteroidota</taxon>
        <taxon>Bacteroidia</taxon>
        <taxon>Bacteroidales</taxon>
        <taxon>Bacteroidaceae</taxon>
        <taxon>Bacteroides</taxon>
    </lineage>
</organism>
<dbReference type="EMBL" id="JGDM01000129">
    <property type="protein sequence ID" value="EXZ42098.1"/>
    <property type="molecule type" value="Genomic_DNA"/>
</dbReference>
<evidence type="ECO:0000313" key="1">
    <source>
        <dbReference type="EMBL" id="EXZ42098.1"/>
    </source>
</evidence>
<name>A0A015YD35_BACFG</name>
<dbReference type="AlphaFoldDB" id="A0A015YD35"/>
<dbReference type="PATRIC" id="fig|1339280.3.peg.4556"/>
<proteinExistence type="predicted"/>
<dbReference type="Proteomes" id="UP000022272">
    <property type="component" value="Unassembled WGS sequence"/>
</dbReference>
<gene>
    <name evidence="1" type="ORF">M076_4773</name>
</gene>
<protein>
    <submittedName>
        <fullName evidence="1">Uncharacterized protein</fullName>
    </submittedName>
</protein>
<comment type="caution">
    <text evidence="1">The sequence shown here is derived from an EMBL/GenBank/DDBJ whole genome shotgun (WGS) entry which is preliminary data.</text>
</comment>
<reference evidence="1 2" key="1">
    <citation type="submission" date="2014-02" db="EMBL/GenBank/DDBJ databases">
        <authorList>
            <person name="Sears C."/>
            <person name="Carroll K."/>
            <person name="Sack B.R."/>
            <person name="Qadri F."/>
            <person name="Myers L.L."/>
            <person name="Chung G.-T."/>
            <person name="Escheverria P."/>
            <person name="Fraser C.M."/>
            <person name="Sadzewicz L."/>
            <person name="Shefchek K.A."/>
            <person name="Tallon L."/>
            <person name="Das S.P."/>
            <person name="Daugherty S."/>
            <person name="Mongodin E.F."/>
        </authorList>
    </citation>
    <scope>NUCLEOTIDE SEQUENCE [LARGE SCALE GENOMIC DNA]</scope>
    <source>
        <strain evidence="1 2">2-F-2 #4</strain>
    </source>
</reference>
<evidence type="ECO:0000313" key="2">
    <source>
        <dbReference type="Proteomes" id="UP000022272"/>
    </source>
</evidence>